<proteinExistence type="predicted"/>
<feature type="compositionally biased region" description="Basic and acidic residues" evidence="1">
    <location>
        <begin position="30"/>
        <end position="45"/>
    </location>
</feature>
<name>A0A139SKY8_9BACT</name>
<reference evidence="3" key="1">
    <citation type="submission" date="2016-02" db="EMBL/GenBank/DDBJ databases">
        <authorList>
            <person name="Sanders J.G."/>
            <person name="Lin J.Y."/>
            <person name="Wertz J.T."/>
            <person name="Russell J.A."/>
            <person name="Moreau C.S."/>
            <person name="Powell S."/>
        </authorList>
    </citation>
    <scope>NUCLEOTIDE SEQUENCE [LARGE SCALE GENOMIC DNA]</scope>
    <source>
        <strain evidence="3">CAG34</strain>
    </source>
</reference>
<dbReference type="Proteomes" id="UP000070058">
    <property type="component" value="Unassembled WGS sequence"/>
</dbReference>
<protein>
    <submittedName>
        <fullName evidence="2">Uncharacterized protein</fullName>
    </submittedName>
</protein>
<comment type="caution">
    <text evidence="2">The sequence shown here is derived from an EMBL/GenBank/DDBJ whole genome shotgun (WGS) entry which is preliminary data.</text>
</comment>
<feature type="compositionally biased region" description="Low complexity" evidence="1">
    <location>
        <begin position="48"/>
        <end position="58"/>
    </location>
</feature>
<evidence type="ECO:0000313" key="2">
    <source>
        <dbReference type="EMBL" id="KXU35160.1"/>
    </source>
</evidence>
<accession>A0A139SKY8</accession>
<gene>
    <name evidence="2" type="ORF">AXK11_07385</name>
</gene>
<keyword evidence="3" id="KW-1185">Reference proteome</keyword>
<evidence type="ECO:0000313" key="3">
    <source>
        <dbReference type="Proteomes" id="UP000070058"/>
    </source>
</evidence>
<dbReference type="STRING" id="1548207.AXK11_07385"/>
<sequence length="105" mass="12207">MRDHPPRLLKIALRRRNKPRPQLPLRPAQSHRDFAQHRPRLRETPVIHQRAPQRQPQPRAHRVIPTRERSRIGTPAAFARRRRSIGVPATSPRVLRSGARAATLK</sequence>
<dbReference type="EMBL" id="LSZQ01000052">
    <property type="protein sequence ID" value="KXU35160.1"/>
    <property type="molecule type" value="Genomic_DNA"/>
</dbReference>
<organism evidence="2 3">
    <name type="scientific">Cephaloticoccus primus</name>
    <dbReference type="NCBI Taxonomy" id="1548207"/>
    <lineage>
        <taxon>Bacteria</taxon>
        <taxon>Pseudomonadati</taxon>
        <taxon>Verrucomicrobiota</taxon>
        <taxon>Opitutia</taxon>
        <taxon>Opitutales</taxon>
        <taxon>Opitutaceae</taxon>
        <taxon>Cephaloticoccus</taxon>
    </lineage>
</organism>
<evidence type="ECO:0000256" key="1">
    <source>
        <dbReference type="SAM" id="MobiDB-lite"/>
    </source>
</evidence>
<dbReference type="AlphaFoldDB" id="A0A139SKY8"/>
<feature type="region of interest" description="Disordered" evidence="1">
    <location>
        <begin position="15"/>
        <end position="105"/>
    </location>
</feature>